<dbReference type="GO" id="GO:0016301">
    <property type="term" value="F:kinase activity"/>
    <property type="evidence" value="ECO:0007669"/>
    <property type="project" value="UniProtKB-KW"/>
</dbReference>
<accession>A0A429ZXH4</accession>
<evidence type="ECO:0000313" key="8">
    <source>
        <dbReference type="Proteomes" id="UP000287857"/>
    </source>
</evidence>
<evidence type="ECO:0000256" key="4">
    <source>
        <dbReference type="ARBA" id="ARBA00022840"/>
    </source>
</evidence>
<dbReference type="Gene3D" id="3.40.50.10240">
    <property type="entry name" value="Thiamin pyrophosphokinase, catalytic domain"/>
    <property type="match status" value="1"/>
</dbReference>
<dbReference type="InterPro" id="IPR006282">
    <property type="entry name" value="Thi_PPkinase"/>
</dbReference>
<dbReference type="EMBL" id="NGJS01000009">
    <property type="protein sequence ID" value="RST98564.1"/>
    <property type="molecule type" value="Genomic_DNA"/>
</dbReference>
<dbReference type="SMART" id="SM00983">
    <property type="entry name" value="TPK_B1_binding"/>
    <property type="match status" value="1"/>
</dbReference>
<evidence type="ECO:0000256" key="5">
    <source>
        <dbReference type="NCBIfam" id="TIGR01378"/>
    </source>
</evidence>
<keyword evidence="3 7" id="KW-0418">Kinase</keyword>
<dbReference type="InterPro" id="IPR007373">
    <property type="entry name" value="Thiamin_PyroPKinase_B1-bd"/>
</dbReference>
<dbReference type="GO" id="GO:0009229">
    <property type="term" value="P:thiamine diphosphate biosynthetic process"/>
    <property type="evidence" value="ECO:0007669"/>
    <property type="project" value="InterPro"/>
</dbReference>
<dbReference type="GO" id="GO:0030975">
    <property type="term" value="F:thiamine binding"/>
    <property type="evidence" value="ECO:0007669"/>
    <property type="project" value="InterPro"/>
</dbReference>
<proteinExistence type="predicted"/>
<dbReference type="Pfam" id="PF04263">
    <property type="entry name" value="TPK_catalytic"/>
    <property type="match status" value="1"/>
</dbReference>
<evidence type="ECO:0000256" key="3">
    <source>
        <dbReference type="ARBA" id="ARBA00022777"/>
    </source>
</evidence>
<protein>
    <recommendedName>
        <fullName evidence="5">Thiamine diphosphokinase</fullName>
        <ecNumber evidence="5">2.7.6.2</ecNumber>
    </recommendedName>
</protein>
<dbReference type="NCBIfam" id="TIGR01378">
    <property type="entry name" value="thi_PPkinase"/>
    <property type="match status" value="1"/>
</dbReference>
<dbReference type="Pfam" id="PF04265">
    <property type="entry name" value="TPK_B1_binding"/>
    <property type="match status" value="1"/>
</dbReference>
<dbReference type="Proteomes" id="UP000287857">
    <property type="component" value="Unassembled WGS sequence"/>
</dbReference>
<keyword evidence="4" id="KW-0067">ATP-binding</keyword>
<sequence>MIKQVVIIAGGDPELWPDLSPYALEETVWIGVDRGTLFGLEHGFPIERAVGDFDSLSDEEWQKIRRYIPKIEKCHVEKDDTDTQLGLLAAIEDYPKANYILIGATGGRLDHLLANLWLPMQTRFQSFLGQLFIKDSLNSVSYYRSGEYTIQKESDKTYLAYICLTEVVGLTLYDAKYTLDKAYFPLPFSLSSNEFVGDTSRFSFDDGFLAVIQSKDDEQAKRD</sequence>
<name>A0A429ZXH4_9ENTE</name>
<reference evidence="7 8" key="1">
    <citation type="submission" date="2017-05" db="EMBL/GenBank/DDBJ databases">
        <title>Vagococcus spp. assemblies.</title>
        <authorList>
            <person name="Gulvik C.A."/>
        </authorList>
    </citation>
    <scope>NUCLEOTIDE SEQUENCE [LARGE SCALE GENOMIC DNA]</scope>
    <source>
        <strain evidence="7 8">SS1995</strain>
    </source>
</reference>
<comment type="caution">
    <text evidence="7">The sequence shown here is derived from an EMBL/GenBank/DDBJ whole genome shotgun (WGS) entry which is preliminary data.</text>
</comment>
<evidence type="ECO:0000313" key="7">
    <source>
        <dbReference type="EMBL" id="RST98564.1"/>
    </source>
</evidence>
<dbReference type="InterPro" id="IPR053149">
    <property type="entry name" value="TPK"/>
</dbReference>
<dbReference type="InterPro" id="IPR036759">
    <property type="entry name" value="TPK_catalytic_sf"/>
</dbReference>
<evidence type="ECO:0000256" key="2">
    <source>
        <dbReference type="ARBA" id="ARBA00022741"/>
    </source>
</evidence>
<dbReference type="GO" id="GO:0006772">
    <property type="term" value="P:thiamine metabolic process"/>
    <property type="evidence" value="ECO:0007669"/>
    <property type="project" value="UniProtKB-UniRule"/>
</dbReference>
<organism evidence="7 8">
    <name type="scientific">Vagococcus vulneris</name>
    <dbReference type="NCBI Taxonomy" id="1977869"/>
    <lineage>
        <taxon>Bacteria</taxon>
        <taxon>Bacillati</taxon>
        <taxon>Bacillota</taxon>
        <taxon>Bacilli</taxon>
        <taxon>Lactobacillales</taxon>
        <taxon>Enterococcaceae</taxon>
        <taxon>Vagococcus</taxon>
    </lineage>
</organism>
<evidence type="ECO:0000256" key="1">
    <source>
        <dbReference type="ARBA" id="ARBA00022679"/>
    </source>
</evidence>
<dbReference type="CDD" id="cd07995">
    <property type="entry name" value="TPK"/>
    <property type="match status" value="1"/>
</dbReference>
<keyword evidence="1" id="KW-0808">Transferase</keyword>
<dbReference type="GO" id="GO:0005524">
    <property type="term" value="F:ATP binding"/>
    <property type="evidence" value="ECO:0007669"/>
    <property type="project" value="UniProtKB-KW"/>
</dbReference>
<gene>
    <name evidence="7" type="ORF">CBF37_07250</name>
</gene>
<keyword evidence="2" id="KW-0547">Nucleotide-binding</keyword>
<dbReference type="RefSeq" id="WP_125984097.1">
    <property type="nucleotide sequence ID" value="NZ_NGJS01000009.1"/>
</dbReference>
<keyword evidence="8" id="KW-1185">Reference proteome</keyword>
<dbReference type="GO" id="GO:0004788">
    <property type="term" value="F:thiamine diphosphokinase activity"/>
    <property type="evidence" value="ECO:0007669"/>
    <property type="project" value="UniProtKB-UniRule"/>
</dbReference>
<dbReference type="EC" id="2.7.6.2" evidence="5"/>
<dbReference type="InterPro" id="IPR007371">
    <property type="entry name" value="TPK_catalytic"/>
</dbReference>
<feature type="domain" description="Thiamin pyrophosphokinase thiamin-binding" evidence="6">
    <location>
        <begin position="146"/>
        <end position="210"/>
    </location>
</feature>
<dbReference type="SUPFAM" id="SSF63999">
    <property type="entry name" value="Thiamin pyrophosphokinase, catalytic domain"/>
    <property type="match status" value="1"/>
</dbReference>
<dbReference type="AlphaFoldDB" id="A0A429ZXH4"/>
<evidence type="ECO:0000259" key="6">
    <source>
        <dbReference type="SMART" id="SM00983"/>
    </source>
</evidence>
<dbReference type="OrthoDB" id="9804377at2"/>
<dbReference type="PANTHER" id="PTHR41299:SF1">
    <property type="entry name" value="THIAMINE PYROPHOSPHOKINASE"/>
    <property type="match status" value="1"/>
</dbReference>
<dbReference type="PANTHER" id="PTHR41299">
    <property type="entry name" value="THIAMINE PYROPHOSPHOKINASE"/>
    <property type="match status" value="1"/>
</dbReference>